<feature type="transmembrane region" description="Helical" evidence="1">
    <location>
        <begin position="90"/>
        <end position="111"/>
    </location>
</feature>
<dbReference type="OrthoDB" id="214882at2157"/>
<keyword evidence="1" id="KW-0472">Membrane</keyword>
<dbReference type="EMBL" id="AOMD01000004">
    <property type="protein sequence ID" value="EMA47567.1"/>
    <property type="molecule type" value="Genomic_DNA"/>
</dbReference>
<dbReference type="PATRIC" id="fig|1227455.4.peg.275"/>
<proteinExistence type="predicted"/>
<keyword evidence="1" id="KW-0812">Transmembrane</keyword>
<dbReference type="STRING" id="1227455.C449_01336"/>
<comment type="caution">
    <text evidence="2">The sequence shown here is derived from an EMBL/GenBank/DDBJ whole genome shotgun (WGS) entry which is preliminary data.</text>
</comment>
<evidence type="ECO:0000256" key="1">
    <source>
        <dbReference type="SAM" id="Phobius"/>
    </source>
</evidence>
<dbReference type="Proteomes" id="UP000011669">
    <property type="component" value="Unassembled WGS sequence"/>
</dbReference>
<dbReference type="RefSeq" id="WP_006076072.1">
    <property type="nucleotide sequence ID" value="NZ_AOMD01000004.1"/>
</dbReference>
<gene>
    <name evidence="2" type="ORF">C449_01336</name>
</gene>
<keyword evidence="1" id="KW-1133">Transmembrane helix</keyword>
<accession>M0MPD7</accession>
<keyword evidence="3" id="KW-1185">Reference proteome</keyword>
<sequence length="112" mass="11807">MSLANRWRRFRSAEGWRWLTMVAAIAVGLVAAWLHWAGLFLGGALVGLASATRGRALLAGLGFGVLVVAIFVTTLFVGGDLAQYLAMGQIVAISLALPPVVAAFAALSRWLV</sequence>
<feature type="transmembrane region" description="Helical" evidence="1">
    <location>
        <begin position="16"/>
        <end position="36"/>
    </location>
</feature>
<evidence type="ECO:0000313" key="3">
    <source>
        <dbReference type="Proteomes" id="UP000011669"/>
    </source>
</evidence>
<protein>
    <submittedName>
        <fullName evidence="2">Uncharacterized protein</fullName>
    </submittedName>
</protein>
<dbReference type="InParanoid" id="M0MPD7"/>
<name>M0MPD7_9EURY</name>
<feature type="transmembrane region" description="Helical" evidence="1">
    <location>
        <begin position="56"/>
        <end position="78"/>
    </location>
</feature>
<dbReference type="AlphaFoldDB" id="M0MPD7"/>
<evidence type="ECO:0000313" key="2">
    <source>
        <dbReference type="EMBL" id="EMA47567.1"/>
    </source>
</evidence>
<reference evidence="2 3" key="1">
    <citation type="journal article" date="2014" name="PLoS Genet.">
        <title>Phylogenetically driven sequencing of extremely halophilic archaea reveals strategies for static and dynamic osmo-response.</title>
        <authorList>
            <person name="Becker E.A."/>
            <person name="Seitzer P.M."/>
            <person name="Tritt A."/>
            <person name="Larsen D."/>
            <person name="Krusor M."/>
            <person name="Yao A.I."/>
            <person name="Wu D."/>
            <person name="Madern D."/>
            <person name="Eisen J.A."/>
            <person name="Darling A.E."/>
            <person name="Facciotti M.T."/>
        </authorList>
    </citation>
    <scope>NUCLEOTIDE SEQUENCE [LARGE SCALE GENOMIC DNA]</scope>
    <source>
        <strain evidence="2 3">DSM 5350</strain>
    </source>
</reference>
<organism evidence="2 3">
    <name type="scientific">Halococcus saccharolyticus DSM 5350</name>
    <dbReference type="NCBI Taxonomy" id="1227455"/>
    <lineage>
        <taxon>Archaea</taxon>
        <taxon>Methanobacteriati</taxon>
        <taxon>Methanobacteriota</taxon>
        <taxon>Stenosarchaea group</taxon>
        <taxon>Halobacteria</taxon>
        <taxon>Halobacteriales</taxon>
        <taxon>Halococcaceae</taxon>
        <taxon>Halococcus</taxon>
    </lineage>
</organism>